<evidence type="ECO:0000313" key="2">
    <source>
        <dbReference type="EMBL" id="PKZ69371.1"/>
    </source>
</evidence>
<proteinExistence type="predicted"/>
<name>A0A2I1RJS5_FAUOS</name>
<keyword evidence="1" id="KW-0812">Transmembrane</keyword>
<organism evidence="2 3">
    <name type="scientific">Faucicola osloensis</name>
    <name type="common">Moraxella osloensis</name>
    <dbReference type="NCBI Taxonomy" id="34062"/>
    <lineage>
        <taxon>Bacteria</taxon>
        <taxon>Pseudomonadati</taxon>
        <taxon>Pseudomonadota</taxon>
        <taxon>Gammaproteobacteria</taxon>
        <taxon>Moraxellales</taxon>
        <taxon>Moraxellaceae</taxon>
        <taxon>Faucicola</taxon>
    </lineage>
</organism>
<sequence>MKSFLLAISSVIVVWLPVLLLHLTLVLFATLITYALIRGIAGWIHRHVIAYMHSASRQQRMGKVAEWFAIAILATIISLTVYVFGDWIADKASVDVFNNLIRQILDIFDQLHTLLPASISQHLPISVSSFQAMLMSTIKSHAPQLQLVGIHTLRGLGYVLAGVVIGCIVALQIPVNSAAHKTPFTQHLRQKFDELIMGFNDVFFAQVKISSINTILTSVFLLGILPLLGHPLPMAWTVVLITFCAGLFPVVGNLVSNVVIVLLSLTHGLGISILSLVWLVSIHKLEYFLNAQIIGHKIRASAWELLLFILVLEATFGLAGLISAPVIYAQIKRILADRGWVI</sequence>
<evidence type="ECO:0000256" key="1">
    <source>
        <dbReference type="SAM" id="Phobius"/>
    </source>
</evidence>
<feature type="transmembrane region" description="Helical" evidence="1">
    <location>
        <begin position="12"/>
        <end position="37"/>
    </location>
</feature>
<feature type="transmembrane region" description="Helical" evidence="1">
    <location>
        <begin position="155"/>
        <end position="175"/>
    </location>
</feature>
<comment type="caution">
    <text evidence="2">The sequence shown here is derived from an EMBL/GenBank/DDBJ whole genome shotgun (WGS) entry which is preliminary data.</text>
</comment>
<dbReference type="Proteomes" id="UP000234914">
    <property type="component" value="Unassembled WGS sequence"/>
</dbReference>
<accession>A0A2I1RJS5</accession>
<feature type="transmembrane region" description="Helical" evidence="1">
    <location>
        <begin position="305"/>
        <end position="328"/>
    </location>
</feature>
<evidence type="ECO:0000313" key="3">
    <source>
        <dbReference type="Proteomes" id="UP000234914"/>
    </source>
</evidence>
<protein>
    <recommendedName>
        <fullName evidence="4">AI-2E family transporter</fullName>
    </recommendedName>
</protein>
<gene>
    <name evidence="2" type="ORF">CYJ96_04075</name>
</gene>
<keyword evidence="1" id="KW-0472">Membrane</keyword>
<feature type="transmembrane region" description="Helical" evidence="1">
    <location>
        <begin position="195"/>
        <end position="228"/>
    </location>
</feature>
<feature type="transmembrane region" description="Helical" evidence="1">
    <location>
        <begin position="234"/>
        <end position="251"/>
    </location>
</feature>
<reference evidence="2 3" key="1">
    <citation type="submission" date="2017-12" db="EMBL/GenBank/DDBJ databases">
        <title>Phylogenetic diversity of female urinary microbiome.</title>
        <authorList>
            <person name="Thomas-White K."/>
            <person name="Wolfe A.J."/>
        </authorList>
    </citation>
    <scope>NUCLEOTIDE SEQUENCE [LARGE SCALE GENOMIC DNA]</scope>
    <source>
        <strain evidence="2 3">UMB0416</strain>
    </source>
</reference>
<dbReference type="EMBL" id="PKJS01000004">
    <property type="protein sequence ID" value="PKZ69371.1"/>
    <property type="molecule type" value="Genomic_DNA"/>
</dbReference>
<evidence type="ECO:0008006" key="4">
    <source>
        <dbReference type="Google" id="ProtNLM"/>
    </source>
</evidence>
<feature type="transmembrane region" description="Helical" evidence="1">
    <location>
        <begin position="258"/>
        <end position="280"/>
    </location>
</feature>
<keyword evidence="1" id="KW-1133">Transmembrane helix</keyword>
<feature type="transmembrane region" description="Helical" evidence="1">
    <location>
        <begin position="64"/>
        <end position="85"/>
    </location>
</feature>
<dbReference type="AlphaFoldDB" id="A0A2I1RJS5"/>